<protein>
    <submittedName>
        <fullName evidence="2">Nuclear receptor NHR-99</fullName>
    </submittedName>
</protein>
<reference evidence="2" key="1">
    <citation type="submission" date="2018-06" db="EMBL/GenBank/DDBJ databases">
        <authorList>
            <person name="Ashton P.M."/>
            <person name="Dallman T."/>
            <person name="Nair S."/>
            <person name="De Pinna E."/>
            <person name="Peters T."/>
            <person name="Grant K."/>
        </authorList>
    </citation>
    <scope>NUCLEOTIDE SEQUENCE</scope>
    <source>
        <strain evidence="2">538396</strain>
    </source>
</reference>
<keyword evidence="1" id="KW-0472">Membrane</keyword>
<gene>
    <name evidence="2" type="ORF">DNW29_23770</name>
</gene>
<evidence type="ECO:0000256" key="1">
    <source>
        <dbReference type="SAM" id="Phobius"/>
    </source>
</evidence>
<proteinExistence type="predicted"/>
<keyword evidence="2" id="KW-0675">Receptor</keyword>
<organism evidence="2">
    <name type="scientific">Salmonella enteritidis</name>
    <dbReference type="NCBI Taxonomy" id="149539"/>
    <lineage>
        <taxon>Bacteria</taxon>
        <taxon>Pseudomonadati</taxon>
        <taxon>Pseudomonadota</taxon>
        <taxon>Gammaproteobacteria</taxon>
        <taxon>Enterobacterales</taxon>
        <taxon>Enterobacteriaceae</taxon>
        <taxon>Salmonella</taxon>
    </lineage>
</organism>
<dbReference type="EMBL" id="AAHEGE010000056">
    <property type="protein sequence ID" value="EBV1261510.1"/>
    <property type="molecule type" value="Genomic_DNA"/>
</dbReference>
<sequence length="70" mass="8194">MNKNTANSLMMALLKLNESTNDVFFEIEKIDDDKIKRLFRRSIANVIGMIYLELMSPIIEEYPDLDPDKK</sequence>
<evidence type="ECO:0000313" key="2">
    <source>
        <dbReference type="EMBL" id="EBV1261510.1"/>
    </source>
</evidence>
<accession>A0A3T7X9S1</accession>
<keyword evidence="1" id="KW-0812">Transmembrane</keyword>
<feature type="transmembrane region" description="Helical" evidence="1">
    <location>
        <begin position="42"/>
        <end position="59"/>
    </location>
</feature>
<comment type="caution">
    <text evidence="2">The sequence shown here is derived from an EMBL/GenBank/DDBJ whole genome shotgun (WGS) entry which is preliminary data.</text>
</comment>
<name>A0A3T7X9S1_SALEN</name>
<dbReference type="AlphaFoldDB" id="A0A3T7X9S1"/>
<keyword evidence="1" id="KW-1133">Transmembrane helix</keyword>